<name>A0A1F5FYA7_9BACT</name>
<reference evidence="1 2" key="1">
    <citation type="journal article" date="2016" name="Nat. Commun.">
        <title>Thousands of microbial genomes shed light on interconnected biogeochemical processes in an aquifer system.</title>
        <authorList>
            <person name="Anantharaman K."/>
            <person name="Brown C.T."/>
            <person name="Hug L.A."/>
            <person name="Sharon I."/>
            <person name="Castelle C.J."/>
            <person name="Probst A.J."/>
            <person name="Thomas B.C."/>
            <person name="Singh A."/>
            <person name="Wilkins M.J."/>
            <person name="Karaoz U."/>
            <person name="Brodie E.L."/>
            <person name="Williams K.H."/>
            <person name="Hubbard S.S."/>
            <person name="Banfield J.F."/>
        </authorList>
    </citation>
    <scope>NUCLEOTIDE SEQUENCE [LARGE SCALE GENOMIC DNA]</scope>
</reference>
<dbReference type="AlphaFoldDB" id="A0A1F5FYA7"/>
<dbReference type="EMBL" id="MFBA01000055">
    <property type="protein sequence ID" value="OGD84603.1"/>
    <property type="molecule type" value="Genomic_DNA"/>
</dbReference>
<organism evidence="1 2">
    <name type="scientific">Candidatus Curtissbacteria bacterium RIFCSPHIGHO2_01_FULL_41_13</name>
    <dbReference type="NCBI Taxonomy" id="1797745"/>
    <lineage>
        <taxon>Bacteria</taxon>
        <taxon>Candidatus Curtissiibacteriota</taxon>
    </lineage>
</organism>
<gene>
    <name evidence="1" type="ORF">A2696_01485</name>
</gene>
<accession>A0A1F5FYA7</accession>
<comment type="caution">
    <text evidence="1">The sequence shown here is derived from an EMBL/GenBank/DDBJ whole genome shotgun (WGS) entry which is preliminary data.</text>
</comment>
<dbReference type="Proteomes" id="UP000177069">
    <property type="component" value="Unassembled WGS sequence"/>
</dbReference>
<evidence type="ECO:0000313" key="2">
    <source>
        <dbReference type="Proteomes" id="UP000177069"/>
    </source>
</evidence>
<sequence>MGKGKHKSNYKKARDKAENFYFKKWRGKEKTAPAFEEIVYVSRAGWDHIVFQKKRSKAEQLRRLKALPLAKKLLETSTTYQEKSNKGETHYFAIVGYIERQRIKVVVRAKGKGGKKYFYSLIILR</sequence>
<proteinExistence type="predicted"/>
<protein>
    <submittedName>
        <fullName evidence="1">Uncharacterized protein</fullName>
    </submittedName>
</protein>
<evidence type="ECO:0000313" key="1">
    <source>
        <dbReference type="EMBL" id="OGD84603.1"/>
    </source>
</evidence>